<dbReference type="GO" id="GO:0009523">
    <property type="term" value="C:photosystem II"/>
    <property type="evidence" value="ECO:0007669"/>
    <property type="project" value="UniProtKB-KW"/>
</dbReference>
<evidence type="ECO:0000259" key="3">
    <source>
        <dbReference type="Pfam" id="PF13460"/>
    </source>
</evidence>
<dbReference type="PANTHER" id="PTHR47128:SF2">
    <property type="entry name" value="PROTEIN HIGH CHLOROPHYLL FLUORESCENCE PHENOTYPE 244, CHLOROPLASTIC"/>
    <property type="match status" value="1"/>
</dbReference>
<dbReference type="Gene3D" id="3.40.50.720">
    <property type="entry name" value="NAD(P)-binding Rossmann-like Domain"/>
    <property type="match status" value="1"/>
</dbReference>
<dbReference type="InterPro" id="IPR016040">
    <property type="entry name" value="NAD(P)-bd_dom"/>
</dbReference>
<dbReference type="GO" id="GO:0015979">
    <property type="term" value="P:photosynthesis"/>
    <property type="evidence" value="ECO:0007669"/>
    <property type="project" value="UniProtKB-KW"/>
</dbReference>
<evidence type="ECO:0000313" key="5">
    <source>
        <dbReference type="Proteomes" id="UP000199045"/>
    </source>
</evidence>
<dbReference type="STRING" id="104663.SAMN04488121_102357"/>
<dbReference type="SUPFAM" id="SSF51735">
    <property type="entry name" value="NAD(P)-binding Rossmann-fold domains"/>
    <property type="match status" value="1"/>
</dbReference>
<dbReference type="PANTHER" id="PTHR47128">
    <property type="match status" value="1"/>
</dbReference>
<sequence length="259" mass="28174">MKQTILVTGGTGTLGKQVVKQLIKQGNTPIVLTSKENATVEEGATAVVGNLTLGTGLNEATAIADVIIHCASNPRNSAEVDIQGTANLLSAIPTDRSPHIIYISICGVDKSTYAYYQNKLATEKLIAASSFPHTIIRITQFHDFILHRILLPGLNEQESFIELPDKMSFQPIDIQDAAAYIVNSIREVPQGACLTIGGPEVFTVRELATTYLAYTGKEYAIRDLSAQSDFHNIFRSGINLTPENKTGTITWPIFLQNTL</sequence>
<accession>A0A1G7MBG9</accession>
<dbReference type="AlphaFoldDB" id="A0A1G7MBG9"/>
<keyword evidence="1" id="KW-0602">Photosynthesis</keyword>
<organism evidence="4 5">
    <name type="scientific">Chitinophaga filiformis</name>
    <name type="common">Myxococcus filiformis</name>
    <name type="synonym">Flexibacter filiformis</name>
    <dbReference type="NCBI Taxonomy" id="104663"/>
    <lineage>
        <taxon>Bacteria</taxon>
        <taxon>Pseudomonadati</taxon>
        <taxon>Bacteroidota</taxon>
        <taxon>Chitinophagia</taxon>
        <taxon>Chitinophagales</taxon>
        <taxon>Chitinophagaceae</taxon>
        <taxon>Chitinophaga</taxon>
    </lineage>
</organism>
<dbReference type="OrthoDB" id="9771302at2"/>
<dbReference type="Proteomes" id="UP000199045">
    <property type="component" value="Unassembled WGS sequence"/>
</dbReference>
<keyword evidence="2" id="KW-0604">Photosystem II</keyword>
<dbReference type="InterPro" id="IPR044256">
    <property type="entry name" value="HCF244-like"/>
</dbReference>
<evidence type="ECO:0000256" key="1">
    <source>
        <dbReference type="ARBA" id="ARBA00022531"/>
    </source>
</evidence>
<reference evidence="4 5" key="1">
    <citation type="submission" date="2016-10" db="EMBL/GenBank/DDBJ databases">
        <authorList>
            <person name="de Groot N.N."/>
        </authorList>
    </citation>
    <scope>NUCLEOTIDE SEQUENCE [LARGE SCALE GENOMIC DNA]</scope>
    <source>
        <strain evidence="4 5">DSM 527</strain>
    </source>
</reference>
<dbReference type="Pfam" id="PF13460">
    <property type="entry name" value="NAD_binding_10"/>
    <property type="match status" value="1"/>
</dbReference>
<name>A0A1G7MBG9_CHIFI</name>
<proteinExistence type="predicted"/>
<protein>
    <submittedName>
        <fullName evidence="4">Uncharacterized conserved protein YbjT, contains NAD(P)-binding and DUF2867 domains</fullName>
    </submittedName>
</protein>
<evidence type="ECO:0000256" key="2">
    <source>
        <dbReference type="ARBA" id="ARBA00023276"/>
    </source>
</evidence>
<feature type="domain" description="NAD(P)-binding" evidence="3">
    <location>
        <begin position="9"/>
        <end position="143"/>
    </location>
</feature>
<dbReference type="EMBL" id="FNBN01000002">
    <property type="protein sequence ID" value="SDF59025.1"/>
    <property type="molecule type" value="Genomic_DNA"/>
</dbReference>
<dbReference type="RefSeq" id="WP_089830640.1">
    <property type="nucleotide sequence ID" value="NZ_FNBN01000002.1"/>
</dbReference>
<evidence type="ECO:0000313" key="4">
    <source>
        <dbReference type="EMBL" id="SDF59025.1"/>
    </source>
</evidence>
<dbReference type="InterPro" id="IPR036291">
    <property type="entry name" value="NAD(P)-bd_dom_sf"/>
</dbReference>
<gene>
    <name evidence="4" type="ORF">SAMN04488121_102357</name>
</gene>